<dbReference type="InterPro" id="IPR000683">
    <property type="entry name" value="Gfo/Idh/MocA-like_OxRdtase_N"/>
</dbReference>
<dbReference type="Pfam" id="PF22725">
    <property type="entry name" value="GFO_IDH_MocA_C3"/>
    <property type="match status" value="1"/>
</dbReference>
<dbReference type="Pfam" id="PF01408">
    <property type="entry name" value="GFO_IDH_MocA"/>
    <property type="match status" value="1"/>
</dbReference>
<proteinExistence type="predicted"/>
<keyword evidence="5" id="KW-1185">Reference proteome</keyword>
<accession>A0AA40VMQ4</accession>
<dbReference type="PANTHER" id="PTHR43054:SF1">
    <property type="entry name" value="SCYLLO-INOSITOL 2-DEHYDROGENASE (NADP(+)) IOLU"/>
    <property type="match status" value="1"/>
</dbReference>
<feature type="domain" description="GFO/IDH/MocA-like oxidoreductase" evidence="3">
    <location>
        <begin position="168"/>
        <end position="253"/>
    </location>
</feature>
<keyword evidence="1" id="KW-0520">NAD</keyword>
<dbReference type="Proteomes" id="UP000549113">
    <property type="component" value="Unassembled WGS sequence"/>
</dbReference>
<evidence type="ECO:0000259" key="3">
    <source>
        <dbReference type="Pfam" id="PF22725"/>
    </source>
</evidence>
<name>A0AA40VMQ4_9MICO</name>
<dbReference type="GO" id="GO:0000166">
    <property type="term" value="F:nucleotide binding"/>
    <property type="evidence" value="ECO:0007669"/>
    <property type="project" value="InterPro"/>
</dbReference>
<reference evidence="4 5" key="1">
    <citation type="submission" date="2020-08" db="EMBL/GenBank/DDBJ databases">
        <title>Sequencing the genomes of 1000 actinobacteria strains.</title>
        <authorList>
            <person name="Klenk H.-P."/>
        </authorList>
    </citation>
    <scope>NUCLEOTIDE SEQUENCE [LARGE SCALE GENOMIC DNA]</scope>
    <source>
        <strain evidence="4 5">DSM 19600</strain>
    </source>
</reference>
<dbReference type="EMBL" id="JACIFH010000001">
    <property type="protein sequence ID" value="MBB4140671.1"/>
    <property type="molecule type" value="Genomic_DNA"/>
</dbReference>
<gene>
    <name evidence="4" type="ORF">BKA10_002465</name>
</gene>
<dbReference type="Gene3D" id="3.30.360.10">
    <property type="entry name" value="Dihydrodipicolinate Reductase, domain 2"/>
    <property type="match status" value="1"/>
</dbReference>
<evidence type="ECO:0000259" key="2">
    <source>
        <dbReference type="Pfam" id="PF01408"/>
    </source>
</evidence>
<evidence type="ECO:0000256" key="1">
    <source>
        <dbReference type="ARBA" id="ARBA00023027"/>
    </source>
</evidence>
<comment type="caution">
    <text evidence="4">The sequence shown here is derived from an EMBL/GenBank/DDBJ whole genome shotgun (WGS) entry which is preliminary data.</text>
</comment>
<evidence type="ECO:0000313" key="4">
    <source>
        <dbReference type="EMBL" id="MBB4140671.1"/>
    </source>
</evidence>
<dbReference type="AlphaFoldDB" id="A0AA40VMQ4"/>
<protein>
    <submittedName>
        <fullName evidence="4">Dehydrogenase</fullName>
    </submittedName>
</protein>
<sequence length="339" mass="36468">MIDEMPQLRVGVIGTGPITQRFADAVRAVNGIQLSAVYSRDAERGAIAADRLGASGSVTSLAALLESDLVDAVYIATPNAIHADQVRSALEAGKHVLVEKPAVQTAARWRQLVELAEERNVVLIEAMRTAYDPGTLLLRELLPQVGPIRQVLLRHISRSARYDLVLEGHQVNIFDPEMGGGALRDLGVYCVHTMTSLFGMPRRISAASVVVNSGADGAGAALATYDEFVVSLEYSKITTSRAPSQISGEAGTLSIDHIASPRLIEFERHGGGVARHVVSEAQHTLIGEVERFVRLVVDGGDATVEQRATGTSLDVMEAVEWSEKSGRTFDFRDRESSAC</sequence>
<dbReference type="RefSeq" id="WP_183500170.1">
    <property type="nucleotide sequence ID" value="NZ_BAABCO010000004.1"/>
</dbReference>
<dbReference type="SUPFAM" id="SSF51735">
    <property type="entry name" value="NAD(P)-binding Rossmann-fold domains"/>
    <property type="match status" value="1"/>
</dbReference>
<organism evidence="4 5">
    <name type="scientific">Microbacterium invictum</name>
    <dbReference type="NCBI Taxonomy" id="515415"/>
    <lineage>
        <taxon>Bacteria</taxon>
        <taxon>Bacillati</taxon>
        <taxon>Actinomycetota</taxon>
        <taxon>Actinomycetes</taxon>
        <taxon>Micrococcales</taxon>
        <taxon>Microbacteriaceae</taxon>
        <taxon>Microbacterium</taxon>
    </lineage>
</organism>
<dbReference type="SUPFAM" id="SSF55347">
    <property type="entry name" value="Glyceraldehyde-3-phosphate dehydrogenase-like, C-terminal domain"/>
    <property type="match status" value="1"/>
</dbReference>
<feature type="domain" description="Gfo/Idh/MocA-like oxidoreductase N-terminal" evidence="2">
    <location>
        <begin position="8"/>
        <end position="124"/>
    </location>
</feature>
<dbReference type="Gene3D" id="3.40.50.720">
    <property type="entry name" value="NAD(P)-binding Rossmann-like Domain"/>
    <property type="match status" value="1"/>
</dbReference>
<evidence type="ECO:0000313" key="5">
    <source>
        <dbReference type="Proteomes" id="UP000549113"/>
    </source>
</evidence>
<dbReference type="InterPro" id="IPR036291">
    <property type="entry name" value="NAD(P)-bd_dom_sf"/>
</dbReference>
<dbReference type="PANTHER" id="PTHR43054">
    <property type="match status" value="1"/>
</dbReference>
<dbReference type="InterPro" id="IPR055170">
    <property type="entry name" value="GFO_IDH_MocA-like_dom"/>
</dbReference>